<dbReference type="GO" id="GO:0016887">
    <property type="term" value="F:ATP hydrolysis activity"/>
    <property type="evidence" value="ECO:0007669"/>
    <property type="project" value="InterPro"/>
</dbReference>
<name>A0A7N6BE45_ANATE</name>
<dbReference type="SUPFAM" id="SSF118116">
    <property type="entry name" value="DNA mismatch repair protein MutL"/>
    <property type="match status" value="1"/>
</dbReference>
<dbReference type="PANTHER" id="PTHR10073:SF52">
    <property type="entry name" value="MISMATCH REPAIR ENDONUCLEASE PMS2"/>
    <property type="match status" value="1"/>
</dbReference>
<dbReference type="Gene3D" id="3.30.565.10">
    <property type="entry name" value="Histidine kinase-like ATPase, C-terminal domain"/>
    <property type="match status" value="1"/>
</dbReference>
<evidence type="ECO:0000256" key="6">
    <source>
        <dbReference type="ARBA" id="ARBA00022763"/>
    </source>
</evidence>
<dbReference type="GO" id="GO:0032389">
    <property type="term" value="C:MutLalpha complex"/>
    <property type="evidence" value="ECO:0007669"/>
    <property type="project" value="TreeGrafter"/>
</dbReference>
<dbReference type="Pfam" id="PF01119">
    <property type="entry name" value="DNA_mis_repair"/>
    <property type="match status" value="1"/>
</dbReference>
<dbReference type="SMART" id="SM00853">
    <property type="entry name" value="MutL_C"/>
    <property type="match status" value="1"/>
</dbReference>
<dbReference type="SUPFAM" id="SSF54211">
    <property type="entry name" value="Ribosomal protein S5 domain 2-like"/>
    <property type="match status" value="1"/>
</dbReference>
<evidence type="ECO:0000259" key="16">
    <source>
        <dbReference type="SMART" id="SM01340"/>
    </source>
</evidence>
<dbReference type="Gene3D" id="3.30.230.10">
    <property type="match status" value="1"/>
</dbReference>
<dbReference type="CDD" id="cd16926">
    <property type="entry name" value="HATPase_MutL-MLH-PMS-like"/>
    <property type="match status" value="1"/>
</dbReference>
<evidence type="ECO:0000256" key="2">
    <source>
        <dbReference type="ARBA" id="ARBA00006082"/>
    </source>
</evidence>
<dbReference type="InterPro" id="IPR014790">
    <property type="entry name" value="MutL_C"/>
</dbReference>
<dbReference type="GeneTree" id="ENSGT00940000155381"/>
<dbReference type="GO" id="GO:0030983">
    <property type="term" value="F:mismatched DNA binding"/>
    <property type="evidence" value="ECO:0007669"/>
    <property type="project" value="InterPro"/>
</dbReference>
<dbReference type="PROSITE" id="PS00058">
    <property type="entry name" value="DNA_MISMATCH_REPAIR_1"/>
    <property type="match status" value="1"/>
</dbReference>
<evidence type="ECO:0000256" key="1">
    <source>
        <dbReference type="ARBA" id="ARBA00004123"/>
    </source>
</evidence>
<dbReference type="Pfam" id="PF08676">
    <property type="entry name" value="MutL_C"/>
    <property type="match status" value="1"/>
</dbReference>
<dbReference type="AlphaFoldDB" id="A0A7N6BE45"/>
<feature type="region of interest" description="Disordered" evidence="14">
    <location>
        <begin position="431"/>
        <end position="540"/>
    </location>
</feature>
<reference evidence="17" key="3">
    <citation type="submission" date="2025-09" db="UniProtKB">
        <authorList>
            <consortium name="Ensembl"/>
        </authorList>
    </citation>
    <scope>IDENTIFICATION</scope>
</reference>
<dbReference type="FunFam" id="3.30.565.10:FF:000014">
    <property type="entry name" value="Mismatch repair endonuclease pms1, putative"/>
    <property type="match status" value="1"/>
</dbReference>
<evidence type="ECO:0000256" key="9">
    <source>
        <dbReference type="ARBA" id="ARBA00023242"/>
    </source>
</evidence>
<organism evidence="17 18">
    <name type="scientific">Anabas testudineus</name>
    <name type="common">Climbing perch</name>
    <name type="synonym">Anthias testudineus</name>
    <dbReference type="NCBI Taxonomy" id="64144"/>
    <lineage>
        <taxon>Eukaryota</taxon>
        <taxon>Metazoa</taxon>
        <taxon>Chordata</taxon>
        <taxon>Craniata</taxon>
        <taxon>Vertebrata</taxon>
        <taxon>Euteleostomi</taxon>
        <taxon>Actinopterygii</taxon>
        <taxon>Neopterygii</taxon>
        <taxon>Teleostei</taxon>
        <taxon>Neoteleostei</taxon>
        <taxon>Acanthomorphata</taxon>
        <taxon>Anabantaria</taxon>
        <taxon>Anabantiformes</taxon>
        <taxon>Anabantoidei</taxon>
        <taxon>Anabantidae</taxon>
        <taxon>Anabas</taxon>
    </lineage>
</organism>
<dbReference type="NCBIfam" id="TIGR00585">
    <property type="entry name" value="mutl"/>
    <property type="match status" value="1"/>
</dbReference>
<dbReference type="Proteomes" id="UP000265040">
    <property type="component" value="Chromosome 19"/>
</dbReference>
<dbReference type="InterPro" id="IPR002099">
    <property type="entry name" value="MutL/Mlh/PMS"/>
</dbReference>
<dbReference type="GO" id="GO:0005524">
    <property type="term" value="F:ATP binding"/>
    <property type="evidence" value="ECO:0007669"/>
    <property type="project" value="UniProtKB-KW"/>
</dbReference>
<sequence length="805" mass="90049">MLLQTIDTTEPAGAIKAIDKHSVHQICSGQVVLSLATAVKELVENSIDAGATNIDVKLKECGAEQVEVSDNGKGVEEANFEGLTLKHHTSKLRDFSDLIHVETFGFRGEALSSLCALSVVTCHESSQVGTKLVFDHKGHLVQRSPHPRQQGTTVSLQQLFYTLPVRHKEFQRNIKKEYSKMVHVLQSYCIISTGVRITCSNQNGQGKRSTVLSTSGSQSMRDNIGAIFGPKQIQSLLPFQQVSPTENIIEEYGLKDADLPKQLFTITGFVSRGDHGVGRSATDRQFFFINNRPCDPLKVTKLVNEVYHMYNRHQYPFVALNITVASECVDVNVTPDKRQIFLQEEKLLLAILKTSLINMYEAGVNKISLNYTPISSTSKKIPLYLACYKSGLANSGPTQKTLQLFFKGSVKPPTSTASVKCPLKPTRDLATCPPVGKSVDTDNEKDSAASSCDLNTSDSYCSGLELSSHEPTVSSPSVENETFEETSDNSHTVPEDSELKPEPSTYTEDETISPNAKRARKENPNFSTKDKPKTFSNSSEEPFSLVVDAPVCLQRRKVLLQFSLQELAEKMRQLHDQHKERESGKLCYRRFRAKINPGENQSAEEELKKEISKDMFKEMEIIGQFNLGFIITKLSSDIFMIDQHATDEKYNFEMLQQHTVLQGQKLIVPQKLHLTAISENVLIENIEIFRKNGFEFLINEDAPVMERVKLVSLPTSKNWTFGPADIEELIFMLSDSPGVMCRPSRVRQMFASRACRKSVMIGTALSVNEMKKLVAHMGDIEHPWNCPHGRPTMRHLANLDIISQD</sequence>
<dbReference type="InterPro" id="IPR014762">
    <property type="entry name" value="DNA_mismatch_repair_CS"/>
</dbReference>
<dbReference type="InterPro" id="IPR042120">
    <property type="entry name" value="MutL_C_dimsub"/>
</dbReference>
<dbReference type="GO" id="GO:0140664">
    <property type="term" value="F:ATP-dependent DNA damage sensor activity"/>
    <property type="evidence" value="ECO:0007669"/>
    <property type="project" value="InterPro"/>
</dbReference>
<feature type="domain" description="MutL C-terminal dimerisation" evidence="15">
    <location>
        <begin position="621"/>
        <end position="765"/>
    </location>
</feature>
<dbReference type="FunFam" id="3.30.230.10:FF:000032">
    <property type="entry name" value="mismatch repair endonuclease PMS2 isoform X2"/>
    <property type="match status" value="1"/>
</dbReference>
<dbReference type="Pfam" id="PF13589">
    <property type="entry name" value="HATPase_c_3"/>
    <property type="match status" value="1"/>
</dbReference>
<evidence type="ECO:0000313" key="18">
    <source>
        <dbReference type="Proteomes" id="UP000265040"/>
    </source>
</evidence>
<dbReference type="GO" id="GO:0004519">
    <property type="term" value="F:endonuclease activity"/>
    <property type="evidence" value="ECO:0007669"/>
    <property type="project" value="UniProtKB-KW"/>
</dbReference>
<feature type="compositionally biased region" description="Polar residues" evidence="14">
    <location>
        <begin position="448"/>
        <end position="460"/>
    </location>
</feature>
<dbReference type="SUPFAM" id="SSF55874">
    <property type="entry name" value="ATPase domain of HSP90 chaperone/DNA topoisomerase II/histidine kinase"/>
    <property type="match status" value="1"/>
</dbReference>
<dbReference type="InterPro" id="IPR042121">
    <property type="entry name" value="MutL_C_regsub"/>
</dbReference>
<dbReference type="FunFam" id="3.30.1540.20:FF:000019">
    <property type="entry name" value="PMS1 homolog 2, mismatch repair system component"/>
    <property type="match status" value="1"/>
</dbReference>
<keyword evidence="4" id="KW-0547">Nucleotide-binding</keyword>
<evidence type="ECO:0000256" key="12">
    <source>
        <dbReference type="ARBA" id="ARBA00077255"/>
    </source>
</evidence>
<dbReference type="CDD" id="cd03484">
    <property type="entry name" value="MutL_Trans_hPMS_2_like"/>
    <property type="match status" value="1"/>
</dbReference>
<evidence type="ECO:0000256" key="5">
    <source>
        <dbReference type="ARBA" id="ARBA00022759"/>
    </source>
</evidence>
<dbReference type="Gene3D" id="3.30.1540.20">
    <property type="entry name" value="MutL, C-terminal domain, dimerisation subdomain"/>
    <property type="match status" value="1"/>
</dbReference>
<gene>
    <name evidence="17" type="primary">PMS2</name>
</gene>
<dbReference type="Ensembl" id="ENSATET00000069515.2">
    <property type="protein sequence ID" value="ENSATEP00000061592.1"/>
    <property type="gene ID" value="ENSATEG00000013164.3"/>
</dbReference>
<dbReference type="SMART" id="SM01340">
    <property type="entry name" value="DNA_mis_repair"/>
    <property type="match status" value="1"/>
</dbReference>
<accession>A0A7N6BE45</accession>
<proteinExistence type="inferred from homology"/>
<dbReference type="InterPro" id="IPR020568">
    <property type="entry name" value="Ribosomal_Su5_D2-typ_SF"/>
</dbReference>
<evidence type="ECO:0000256" key="10">
    <source>
        <dbReference type="ARBA" id="ARBA00048778"/>
    </source>
</evidence>
<dbReference type="Gene3D" id="3.30.1370.100">
    <property type="entry name" value="MutL, C-terminal domain, regulatory subdomain"/>
    <property type="match status" value="1"/>
</dbReference>
<evidence type="ECO:0000256" key="7">
    <source>
        <dbReference type="ARBA" id="ARBA00022801"/>
    </source>
</evidence>
<protein>
    <recommendedName>
        <fullName evidence="11">Mismatch repair endonuclease PMS2</fullName>
    </recommendedName>
    <alternativeName>
        <fullName evidence="13">DNA mismatch repair protein PMS2</fullName>
    </alternativeName>
    <alternativeName>
        <fullName evidence="12">PMS1 protein homolog 2</fullName>
    </alternativeName>
</protein>
<reference evidence="17" key="2">
    <citation type="submission" date="2025-08" db="UniProtKB">
        <authorList>
            <consortium name="Ensembl"/>
        </authorList>
    </citation>
    <scope>IDENTIFICATION</scope>
</reference>
<comment type="subcellular location">
    <subcellularLocation>
        <location evidence="1">Nucleus</location>
    </subcellularLocation>
</comment>
<keyword evidence="18" id="KW-1185">Reference proteome</keyword>
<comment type="similarity">
    <text evidence="2">Belongs to the DNA mismatch repair MutL/HexB family.</text>
</comment>
<evidence type="ECO:0000256" key="3">
    <source>
        <dbReference type="ARBA" id="ARBA00022722"/>
    </source>
</evidence>
<dbReference type="InterPro" id="IPR038973">
    <property type="entry name" value="MutL/Mlh/Pms-like"/>
</dbReference>
<dbReference type="InterPro" id="IPR037198">
    <property type="entry name" value="MutL_C_sf"/>
</dbReference>
<dbReference type="InterPro" id="IPR014721">
    <property type="entry name" value="Ribsml_uS5_D2-typ_fold_subgr"/>
</dbReference>
<comment type="catalytic activity">
    <reaction evidence="10">
        <text>ATP + H2O = ADP + phosphate + H(+)</text>
        <dbReference type="Rhea" id="RHEA:13065"/>
        <dbReference type="ChEBI" id="CHEBI:15377"/>
        <dbReference type="ChEBI" id="CHEBI:15378"/>
        <dbReference type="ChEBI" id="CHEBI:30616"/>
        <dbReference type="ChEBI" id="CHEBI:43474"/>
        <dbReference type="ChEBI" id="CHEBI:456216"/>
    </reaction>
    <physiologicalReaction direction="left-to-right" evidence="10">
        <dbReference type="Rhea" id="RHEA:13066"/>
    </physiologicalReaction>
</comment>
<dbReference type="GO" id="GO:0006298">
    <property type="term" value="P:mismatch repair"/>
    <property type="evidence" value="ECO:0007669"/>
    <property type="project" value="InterPro"/>
</dbReference>
<keyword evidence="8" id="KW-0067">ATP-binding</keyword>
<evidence type="ECO:0000256" key="11">
    <source>
        <dbReference type="ARBA" id="ARBA00072579"/>
    </source>
</evidence>
<keyword evidence="6" id="KW-0227">DNA damage</keyword>
<evidence type="ECO:0000256" key="14">
    <source>
        <dbReference type="SAM" id="MobiDB-lite"/>
    </source>
</evidence>
<dbReference type="InterPro" id="IPR013507">
    <property type="entry name" value="DNA_mismatch_S5_2-like"/>
</dbReference>
<reference evidence="17" key="1">
    <citation type="submission" date="2021-04" db="EMBL/GenBank/DDBJ databases">
        <authorList>
            <consortium name="Wellcome Sanger Institute Data Sharing"/>
        </authorList>
    </citation>
    <scope>NUCLEOTIDE SEQUENCE [LARGE SCALE GENOMIC DNA]</scope>
</reference>
<feature type="compositionally biased region" description="Polar residues" evidence="14">
    <location>
        <begin position="469"/>
        <end position="480"/>
    </location>
</feature>
<evidence type="ECO:0000259" key="15">
    <source>
        <dbReference type="SMART" id="SM00853"/>
    </source>
</evidence>
<evidence type="ECO:0000256" key="13">
    <source>
        <dbReference type="ARBA" id="ARBA00083250"/>
    </source>
</evidence>
<dbReference type="PANTHER" id="PTHR10073">
    <property type="entry name" value="DNA MISMATCH REPAIR PROTEIN MLH, PMS, MUTL"/>
    <property type="match status" value="1"/>
</dbReference>
<dbReference type="InterPro" id="IPR036890">
    <property type="entry name" value="HATPase_C_sf"/>
</dbReference>
<keyword evidence="9" id="KW-0539">Nucleus</keyword>
<keyword evidence="3" id="KW-0540">Nuclease</keyword>
<evidence type="ECO:0000256" key="8">
    <source>
        <dbReference type="ARBA" id="ARBA00022840"/>
    </source>
</evidence>
<feature type="domain" description="DNA mismatch repair protein S5" evidence="16">
    <location>
        <begin position="224"/>
        <end position="361"/>
    </location>
</feature>
<keyword evidence="5" id="KW-0255">Endonuclease</keyword>
<dbReference type="FunFam" id="3.30.1370.100:FF:000001">
    <property type="entry name" value="Mismatch repair endonuclease pms1, putative"/>
    <property type="match status" value="1"/>
</dbReference>
<keyword evidence="7" id="KW-0378">Hydrolase</keyword>
<evidence type="ECO:0000256" key="4">
    <source>
        <dbReference type="ARBA" id="ARBA00022741"/>
    </source>
</evidence>
<evidence type="ECO:0000313" key="17">
    <source>
        <dbReference type="Ensembl" id="ENSATEP00000061592.1"/>
    </source>
</evidence>